<protein>
    <submittedName>
        <fullName evidence="8">Rhs family protein-like protein</fullName>
    </submittedName>
</protein>
<dbReference type="InterPro" id="IPR050708">
    <property type="entry name" value="T6SS_VgrG/RHS"/>
</dbReference>
<keyword evidence="9" id="KW-1185">Reference proteome</keyword>
<keyword evidence="2" id="KW-0964">Secreted</keyword>
<keyword evidence="5" id="KW-0472">Membrane</keyword>
<gene>
    <name evidence="8" type="ordered locus">Sden_0197</name>
</gene>
<dbReference type="eggNOG" id="COG3209">
    <property type="taxonomic scope" value="Bacteria"/>
</dbReference>
<dbReference type="Gene3D" id="2.130.10.130">
    <property type="entry name" value="Integrin alpha, N-terminal"/>
    <property type="match status" value="1"/>
</dbReference>
<reference evidence="8 9" key="1">
    <citation type="submission" date="2006-03" db="EMBL/GenBank/DDBJ databases">
        <title>Complete sequence of Shewanella denitrificans OS217.</title>
        <authorList>
            <consortium name="US DOE Joint Genome Institute"/>
            <person name="Copeland A."/>
            <person name="Lucas S."/>
            <person name="Lapidus A."/>
            <person name="Barry K."/>
            <person name="Detter J.C."/>
            <person name="Glavina del Rio T."/>
            <person name="Hammon N."/>
            <person name="Israni S."/>
            <person name="Dalin E."/>
            <person name="Tice H."/>
            <person name="Pitluck S."/>
            <person name="Brettin T."/>
            <person name="Bruce D."/>
            <person name="Han C."/>
            <person name="Tapia R."/>
            <person name="Gilna P."/>
            <person name="Kiss H."/>
            <person name="Schmutz J."/>
            <person name="Larimer F."/>
            <person name="Land M."/>
            <person name="Hauser L."/>
            <person name="Kyrpides N."/>
            <person name="Lykidis A."/>
            <person name="Richardson P."/>
        </authorList>
    </citation>
    <scope>NUCLEOTIDE SEQUENCE [LARGE SCALE GENOMIC DNA]</scope>
    <source>
        <strain evidence="9">OS217 / ATCC BAA-1090 / DSM 15013</strain>
    </source>
</reference>
<feature type="domain" description="Insecticide toxin TcdB middle/N-terminal" evidence="7">
    <location>
        <begin position="955"/>
        <end position="1128"/>
    </location>
</feature>
<evidence type="ECO:0000313" key="8">
    <source>
        <dbReference type="EMBL" id="ABE53494.1"/>
    </source>
</evidence>
<dbReference type="STRING" id="318161.Sden_0197"/>
<accession>Q12ST2</accession>
<keyword evidence="5" id="KW-1133">Transmembrane helix</keyword>
<dbReference type="Proteomes" id="UP000001982">
    <property type="component" value="Chromosome"/>
</dbReference>
<keyword evidence="4" id="KW-0843">Virulence</keyword>
<evidence type="ECO:0000256" key="1">
    <source>
        <dbReference type="ARBA" id="ARBA00004613"/>
    </source>
</evidence>
<proteinExistence type="predicted"/>
<dbReference type="NCBIfam" id="TIGR03696">
    <property type="entry name" value="Rhs_assc_core"/>
    <property type="match status" value="1"/>
</dbReference>
<dbReference type="RefSeq" id="WP_011494661.1">
    <property type="nucleotide sequence ID" value="NC_007954.1"/>
</dbReference>
<feature type="chain" id="PRO_5004181831" evidence="6">
    <location>
        <begin position="23"/>
        <end position="2413"/>
    </location>
</feature>
<dbReference type="SUPFAM" id="SSF69318">
    <property type="entry name" value="Integrin alpha N-terminal domain"/>
    <property type="match status" value="2"/>
</dbReference>
<dbReference type="Pfam" id="PF13517">
    <property type="entry name" value="FG-GAP_3"/>
    <property type="match status" value="2"/>
</dbReference>
<dbReference type="InterPro" id="IPR013517">
    <property type="entry name" value="FG-GAP"/>
</dbReference>
<dbReference type="Gene3D" id="2.180.10.10">
    <property type="entry name" value="RHS repeat-associated core"/>
    <property type="match status" value="2"/>
</dbReference>
<dbReference type="KEGG" id="sdn:Sden_0197"/>
<dbReference type="OrthoDB" id="9815903at2"/>
<comment type="subcellular location">
    <subcellularLocation>
        <location evidence="1">Secreted</location>
    </subcellularLocation>
</comment>
<organism evidence="8 9">
    <name type="scientific">Shewanella denitrificans (strain OS217 / ATCC BAA-1090 / DSM 15013)</name>
    <dbReference type="NCBI Taxonomy" id="318161"/>
    <lineage>
        <taxon>Bacteria</taxon>
        <taxon>Pseudomonadati</taxon>
        <taxon>Pseudomonadota</taxon>
        <taxon>Gammaproteobacteria</taxon>
        <taxon>Alteromonadales</taxon>
        <taxon>Shewanellaceae</taxon>
        <taxon>Shewanella</taxon>
    </lineage>
</organism>
<dbReference type="InterPro" id="IPR022385">
    <property type="entry name" value="Rhs_assc_core"/>
</dbReference>
<dbReference type="HOGENOM" id="CLU_000852_0_1_6"/>
<dbReference type="Pfam" id="PF12256">
    <property type="entry name" value="TcdB_toxin_midN"/>
    <property type="match status" value="1"/>
</dbReference>
<dbReference type="GO" id="GO:0005737">
    <property type="term" value="C:cytoplasm"/>
    <property type="evidence" value="ECO:0007669"/>
    <property type="project" value="InterPro"/>
</dbReference>
<dbReference type="InterPro" id="IPR003284">
    <property type="entry name" value="Sal_SpvB"/>
</dbReference>
<dbReference type="PANTHER" id="PTHR32305">
    <property type="match status" value="1"/>
</dbReference>
<evidence type="ECO:0000256" key="6">
    <source>
        <dbReference type="SAM" id="SignalP"/>
    </source>
</evidence>
<sequence>MCKQWTVFITALFLLFSSFTKADLNSDYRNYQVFTDQAGNLVLRVPATFVLIASDINIPLNITPKNGVFKLIQNGNTWSLIPMTQGEFDNLSLTAASHIRLEFQDIDGDGVNDLIVRDVSGNRDSFIVSNLTGTANVDAYSLARNGIDLSQGSALSFKDINGDGIKDIIKDENTSSATTYLGSRSGRLIDTSGTDAFTNPGNVIGLTAGQFKVTESGAATYSIPLNLPPATAGVMPQVGLSYNSQGGEGILGMGWNISGLSAIARCPKSIAIDGKIEGIKYNTSDALCFNGQRLMLNANSTNEYHTEIDNFSVITAFNGTNGPEYFTVTTQSNETHYYGKAPNNISTSEDAYVERGGYAAKSAAKLWALKAIVDNKGNYIRYDYIKNVTKGSHILNSIAYGGNETLATAPYNRIEFIYTDVARSLEGYSDGGILTNNKRLKQVIVKQDSDVFRSYNFTWLLTSIPEERNYVTGIQECFNESNTDCLPATKFEFEQPARKIPTSTYKMCRINAPAEQAICTSVNYCDATSNGSGGWCEVNYNTPDIAPFESASYGAAASNADRYYAQVLDFNGDGYADMLFPKDGKWHYYTTDWQVTTTESLINIPERFKKNYLSSDPTTRSIKTSTISNSTQVISGASIGEKGYARVIDYNGDGKQELLIPIASGYWHILSSDSSTSEQTTCEPQPYPAPPICDTHTITNKFTYTSLGILAKDYENAVVADVDGDGLQDIVFNSGSSLSYYHNLGGSFSAAKSISLDMPASFSGATAYEAYGNDIVRTSANIKNSAMIDVNGDGLTDIVIKMRKITTNPPPPGCYDPRMLAVAAVEDDEAAERCRETITVDYGTYAFIASVNAGQVSYTATDNSYLGATLKAMRVADFNGDGLTDIAYIASDRWYYRLSKGNGIFTSPKALNGIDAKTESIYNRHQFVDLDADGRSDILAATTSKNYTIFLSGPSETTESANFIKRGTLPVGTSTTPEETALRLADVDGDAKLDLLTASSSTGTWKVQKATRPYIKEHVLTKITNAFGVQTKIAYAPLNSGVPLINLESSQKPNDKDYITPIAGMYVVTEAATQSTSTESVLVQYAYGGPLAHKKGRGFLGFETVKTTDPQSGVVTTTQYHQLHPLTGMPKTTTRKYQDNLLSSATNTYAQGTSANGGRHVYLKSSTEASYSIDLSTDGITATDHKKVAETITTNTHDSWNNLTQSIVDVKDAAGSLVHKTQTDNTYSSSAYGIISTDAIALERSHSQQDVQAGTQPDAKQFGRLYTTQVKKTRYKDTASGTAESQTRNTKFSYYPNGMLRESFVDGLNTAFFYDKYGNKVAEQSYAKHNAVSYQKRGQYWFYDSRGQYLARQMNQNGESETYLLNGKSASTATLGLIYSKTTTGPNKLASTSYFDIQGQVVRQLLADGNYSETSKTLCESCVENYITETNSSSNKPQTVNYFDKFGRQRQQRVKGFDGAWIVTASSYDKLGRVTHSSVPNYDTASAVKSQQYYDALGRVYKQTKLTETGTVTVYSKIDGLETTSIDEKGLQYKDIHSADGQLITRIDPQDQTISYYYDAFGNARKVTTKAKDKNNAWKTQSITTNFDAYGRKMATNDPDKGSWSYGYNGFGELISQTDAKSQTTTTEYDAMGRMLWRRDNSDLSCWSYGSDATKGNVGKPTGVKQWAAQTSCTTTSAVQSSETYHYDAFGRPAQVDYTIDGASYSTRSEYNTKGQLSRQHYPSNNGVFYVNFYYNANHYLYLQKDSADRELRRITAMDALGNITAQSFANGTSEARRFNQRTGRIDSIDLKKGNSYIHQLSYGLFDAKGNVEYRSHSYYNGSGIQTLGFSENFTYDSLNRIETRDLSIGTGSLTGYGYDEQYSYDGFGNINSRKGYAGGSYSVNLASYNYLQSTSVNRLDSANVDGKSYSKFIYDANGNITSDGSRSFSYNAFDKASRIQLGSQYSAYRYDSSRAVLSRSDYRQEAGEWKTFNTDYIGQLYQQERRYKGSAAIGSNLENTRHKYMLGNIMVVRNQNATLGNSEQVQYQHGDHQGSTLSITDERGNILEQYFYSAFGKPMKLAGSSLVQAITPMERGYTGHEMLPNLDVIQMGGRIYDPNLARFLQADPNIQAPTNLQNYNRYSYVLNNPLTYTDPSGYFFDKIFDFVKKYWKVIVAVVVVVVTYGAATSWVASWGTTGAFGSAATAATSATLTTAGAVATGAIAGAAGGFVGGALATGSLKGAFRGALTGAISGAAGGYANAGAVSGWGDAAKRIAVAAAGGCGAGKASGGSCSQGAKLAAVSQAITMGAGELYRKVSSQYNKTGEPHLLQEGISDVGKQARVIHEPHFWGQSDQAGLMKSIAKGPYMDAFAEFHDGLHEYLHDSLGSYAFLSDNSASLILTMPPSYVLTVAAAARPYSHLYSLDLMREGKR</sequence>
<evidence type="ECO:0000256" key="4">
    <source>
        <dbReference type="ARBA" id="ARBA00023026"/>
    </source>
</evidence>
<dbReference type="GO" id="GO:0005576">
    <property type="term" value="C:extracellular region"/>
    <property type="evidence" value="ECO:0007669"/>
    <property type="project" value="UniProtKB-SubCell"/>
</dbReference>
<name>Q12ST2_SHEDO</name>
<dbReference type="InterPro" id="IPR028994">
    <property type="entry name" value="Integrin_alpha_N"/>
</dbReference>
<evidence type="ECO:0000256" key="2">
    <source>
        <dbReference type="ARBA" id="ARBA00022525"/>
    </source>
</evidence>
<dbReference type="EMBL" id="CP000302">
    <property type="protein sequence ID" value="ABE53494.1"/>
    <property type="molecule type" value="Genomic_DNA"/>
</dbReference>
<dbReference type="InterPro" id="IPR031325">
    <property type="entry name" value="RHS_repeat"/>
</dbReference>
<dbReference type="InterPro" id="IPR006530">
    <property type="entry name" value="YD"/>
</dbReference>
<keyword evidence="3 6" id="KW-0732">Signal</keyword>
<keyword evidence="5" id="KW-0812">Transmembrane</keyword>
<dbReference type="NCBIfam" id="TIGR01643">
    <property type="entry name" value="YD_repeat_2x"/>
    <property type="match status" value="2"/>
</dbReference>
<dbReference type="Pfam" id="PF05593">
    <property type="entry name" value="RHS_repeat"/>
    <property type="match status" value="1"/>
</dbReference>
<dbReference type="Pfam" id="PF03534">
    <property type="entry name" value="SpvB"/>
    <property type="match status" value="1"/>
</dbReference>
<feature type="signal peptide" evidence="6">
    <location>
        <begin position="1"/>
        <end position="22"/>
    </location>
</feature>
<evidence type="ECO:0000256" key="3">
    <source>
        <dbReference type="ARBA" id="ARBA00022729"/>
    </source>
</evidence>
<feature type="transmembrane region" description="Helical" evidence="5">
    <location>
        <begin position="2151"/>
        <end position="2173"/>
    </location>
</feature>
<dbReference type="InterPro" id="IPR022045">
    <property type="entry name" value="TcdB_toxin_mid/N"/>
</dbReference>
<evidence type="ECO:0000259" key="7">
    <source>
        <dbReference type="Pfam" id="PF12256"/>
    </source>
</evidence>
<evidence type="ECO:0000256" key="5">
    <source>
        <dbReference type="SAM" id="Phobius"/>
    </source>
</evidence>
<dbReference type="PANTHER" id="PTHR32305:SF15">
    <property type="entry name" value="PROTEIN RHSA-RELATED"/>
    <property type="match status" value="1"/>
</dbReference>
<evidence type="ECO:0000313" key="9">
    <source>
        <dbReference type="Proteomes" id="UP000001982"/>
    </source>
</evidence>